<keyword evidence="3" id="KW-1185">Reference proteome</keyword>
<dbReference type="AlphaFoldDB" id="A0A9K3IVV8"/>
<gene>
    <name evidence="2" type="ORF">HanXRQr2_Chr06g0275061</name>
</gene>
<keyword evidence="1" id="KW-0472">Membrane</keyword>
<protein>
    <submittedName>
        <fullName evidence="2">Uncharacterized protein</fullName>
    </submittedName>
</protein>
<keyword evidence="1" id="KW-1133">Transmembrane helix</keyword>
<keyword evidence="1" id="KW-0812">Transmembrane</keyword>
<accession>A0A9K3IVV8</accession>
<dbReference type="EMBL" id="MNCJ02000321">
    <property type="protein sequence ID" value="KAF5803745.1"/>
    <property type="molecule type" value="Genomic_DNA"/>
</dbReference>
<reference evidence="2" key="1">
    <citation type="journal article" date="2017" name="Nature">
        <title>The sunflower genome provides insights into oil metabolism, flowering and Asterid evolution.</title>
        <authorList>
            <person name="Badouin H."/>
            <person name="Gouzy J."/>
            <person name="Grassa C.J."/>
            <person name="Murat F."/>
            <person name="Staton S.E."/>
            <person name="Cottret L."/>
            <person name="Lelandais-Briere C."/>
            <person name="Owens G.L."/>
            <person name="Carrere S."/>
            <person name="Mayjonade B."/>
            <person name="Legrand L."/>
            <person name="Gill N."/>
            <person name="Kane N.C."/>
            <person name="Bowers J.E."/>
            <person name="Hubner S."/>
            <person name="Bellec A."/>
            <person name="Berard A."/>
            <person name="Berges H."/>
            <person name="Blanchet N."/>
            <person name="Boniface M.C."/>
            <person name="Brunel D."/>
            <person name="Catrice O."/>
            <person name="Chaidir N."/>
            <person name="Claudel C."/>
            <person name="Donnadieu C."/>
            <person name="Faraut T."/>
            <person name="Fievet G."/>
            <person name="Helmstetter N."/>
            <person name="King M."/>
            <person name="Knapp S.J."/>
            <person name="Lai Z."/>
            <person name="Le Paslier M.C."/>
            <person name="Lippi Y."/>
            <person name="Lorenzon L."/>
            <person name="Mandel J.R."/>
            <person name="Marage G."/>
            <person name="Marchand G."/>
            <person name="Marquand E."/>
            <person name="Bret-Mestries E."/>
            <person name="Morien E."/>
            <person name="Nambeesan S."/>
            <person name="Nguyen T."/>
            <person name="Pegot-Espagnet P."/>
            <person name="Pouilly N."/>
            <person name="Raftis F."/>
            <person name="Sallet E."/>
            <person name="Schiex T."/>
            <person name="Thomas J."/>
            <person name="Vandecasteele C."/>
            <person name="Vares D."/>
            <person name="Vear F."/>
            <person name="Vautrin S."/>
            <person name="Crespi M."/>
            <person name="Mangin B."/>
            <person name="Burke J.M."/>
            <person name="Salse J."/>
            <person name="Munos S."/>
            <person name="Vincourt P."/>
            <person name="Rieseberg L.H."/>
            <person name="Langlade N.B."/>
        </authorList>
    </citation>
    <scope>NUCLEOTIDE SEQUENCE</scope>
    <source>
        <tissue evidence="2">Leaves</tissue>
    </source>
</reference>
<proteinExistence type="predicted"/>
<dbReference type="Proteomes" id="UP000215914">
    <property type="component" value="Unassembled WGS sequence"/>
</dbReference>
<dbReference type="Gramene" id="mRNA:HanXRQr2_Chr06g0275061">
    <property type="protein sequence ID" value="CDS:HanXRQr2_Chr06g0275061.1"/>
    <property type="gene ID" value="HanXRQr2_Chr06g0275061"/>
</dbReference>
<evidence type="ECO:0000256" key="1">
    <source>
        <dbReference type="SAM" id="Phobius"/>
    </source>
</evidence>
<organism evidence="2 3">
    <name type="scientific">Helianthus annuus</name>
    <name type="common">Common sunflower</name>
    <dbReference type="NCBI Taxonomy" id="4232"/>
    <lineage>
        <taxon>Eukaryota</taxon>
        <taxon>Viridiplantae</taxon>
        <taxon>Streptophyta</taxon>
        <taxon>Embryophyta</taxon>
        <taxon>Tracheophyta</taxon>
        <taxon>Spermatophyta</taxon>
        <taxon>Magnoliopsida</taxon>
        <taxon>eudicotyledons</taxon>
        <taxon>Gunneridae</taxon>
        <taxon>Pentapetalae</taxon>
        <taxon>asterids</taxon>
        <taxon>campanulids</taxon>
        <taxon>Asterales</taxon>
        <taxon>Asteraceae</taxon>
        <taxon>Asteroideae</taxon>
        <taxon>Heliantheae alliance</taxon>
        <taxon>Heliantheae</taxon>
        <taxon>Helianthus</taxon>
    </lineage>
</organism>
<comment type="caution">
    <text evidence="2">The sequence shown here is derived from an EMBL/GenBank/DDBJ whole genome shotgun (WGS) entry which is preliminary data.</text>
</comment>
<evidence type="ECO:0000313" key="3">
    <source>
        <dbReference type="Proteomes" id="UP000215914"/>
    </source>
</evidence>
<evidence type="ECO:0000313" key="2">
    <source>
        <dbReference type="EMBL" id="KAF5803745.1"/>
    </source>
</evidence>
<sequence length="64" mass="7356">MMLYFLVKPLPIQVLLVPLAFLFLASTNLLRLTFLVLLVPTWSDGWLRPIAILISIIFQQRNAC</sequence>
<reference evidence="2" key="2">
    <citation type="submission" date="2020-06" db="EMBL/GenBank/DDBJ databases">
        <title>Helianthus annuus Genome sequencing and assembly Release 2.</title>
        <authorList>
            <person name="Gouzy J."/>
            <person name="Langlade N."/>
            <person name="Munos S."/>
        </authorList>
    </citation>
    <scope>NUCLEOTIDE SEQUENCE</scope>
    <source>
        <tissue evidence="2">Leaves</tissue>
    </source>
</reference>
<feature type="transmembrane region" description="Helical" evidence="1">
    <location>
        <begin position="12"/>
        <end position="39"/>
    </location>
</feature>
<name>A0A9K3IVV8_HELAN</name>